<name>A0ABX6GKJ4_9GAMM</name>
<dbReference type="EMBL" id="CP041764">
    <property type="protein sequence ID" value="QHA86788.1"/>
    <property type="molecule type" value="Genomic_DNA"/>
</dbReference>
<dbReference type="Proteomes" id="UP000430368">
    <property type="component" value="Chromosome"/>
</dbReference>
<dbReference type="InterPro" id="IPR055903">
    <property type="entry name" value="DUF7480"/>
</dbReference>
<accession>A0ABX6GKJ4</accession>
<dbReference type="InterPro" id="IPR054657">
    <property type="entry name" value="T6SS_periplasmic_put"/>
</dbReference>
<evidence type="ECO:0000259" key="1">
    <source>
        <dbReference type="Pfam" id="PF24295"/>
    </source>
</evidence>
<feature type="domain" description="DUF7480" evidence="1">
    <location>
        <begin position="33"/>
        <end position="132"/>
    </location>
</feature>
<dbReference type="Pfam" id="PF24295">
    <property type="entry name" value="DUF7480"/>
    <property type="match status" value="1"/>
</dbReference>
<dbReference type="NCBIfam" id="NF045617">
    <property type="entry name" value="mostly_LP"/>
    <property type="match status" value="1"/>
</dbReference>
<dbReference type="PROSITE" id="PS51257">
    <property type="entry name" value="PROKAR_LIPOPROTEIN"/>
    <property type="match status" value="1"/>
</dbReference>
<sequence length="142" mass="15645">MAAIMKKLLVVSTCSIFLTGCMHLNDPRPKHFRASVTTVANQVCMMVQPQGDEKLISLTINEVGNDKNPLSKVYYDDAMTIPADACVPTFGYPFKAGKAYAFSVILESQAKRKRGIQPAARIYGVSFSLWENNGKLEANVLQ</sequence>
<proteinExistence type="predicted"/>
<reference evidence="2 3" key="1">
    <citation type="submission" date="2019-07" db="EMBL/GenBank/DDBJ databases">
        <title>Serratia dokdonensis sp. nov., an elicitor of systemic resistance in Nicotiana Tabacum.</title>
        <authorList>
            <person name="Son J.-S."/>
            <person name="Hwang Y.-J."/>
            <person name="Lee S.-Y."/>
            <person name="Ghim S.-Y."/>
        </authorList>
    </citation>
    <scope>NUCLEOTIDE SEQUENCE [LARGE SCALE GENOMIC DNA]</scope>
    <source>
        <strain evidence="2 3">KUDC3025</strain>
    </source>
</reference>
<evidence type="ECO:0000313" key="3">
    <source>
        <dbReference type="Proteomes" id="UP000430368"/>
    </source>
</evidence>
<gene>
    <name evidence="2" type="ORF">FO014_07370</name>
</gene>
<keyword evidence="3" id="KW-1185">Reference proteome</keyword>
<organism evidence="2 3">
    <name type="scientific">Serratia rhizosphaerae</name>
    <dbReference type="NCBI Taxonomy" id="2597702"/>
    <lineage>
        <taxon>Bacteria</taxon>
        <taxon>Pseudomonadati</taxon>
        <taxon>Pseudomonadota</taxon>
        <taxon>Gammaproteobacteria</taxon>
        <taxon>Enterobacterales</taxon>
        <taxon>Yersiniaceae</taxon>
        <taxon>Serratia</taxon>
    </lineage>
</organism>
<evidence type="ECO:0000313" key="2">
    <source>
        <dbReference type="EMBL" id="QHA86788.1"/>
    </source>
</evidence>
<protein>
    <recommendedName>
        <fullName evidence="1">DUF7480 domain-containing protein</fullName>
    </recommendedName>
</protein>